<dbReference type="Gramene" id="A06p19680.2_BraZ1">
    <property type="protein sequence ID" value="A06p19680.2_BraZ1.CDS.1"/>
    <property type="gene ID" value="A06g19680.2_BraZ1"/>
</dbReference>
<dbReference type="AlphaFoldDB" id="A0A8D9G5D1"/>
<sequence length="91" mass="9928">MSYSSCPPLPSASSTLTTIERPRRRGFSVSGAKQALVLSEGKRRCVVAAAAEGNKEGFEVNRKRDKEREVTEDAMGKGIKLCERESVVIVD</sequence>
<dbReference type="EMBL" id="LS974622">
    <property type="protein sequence ID" value="CAG7869728.1"/>
    <property type="molecule type" value="Genomic_DNA"/>
</dbReference>
<accession>A0A8D9G5D1</accession>
<organism evidence="1 2">
    <name type="scientific">Brassica campestris</name>
    <name type="common">Field mustard</name>
    <dbReference type="NCBI Taxonomy" id="3711"/>
    <lineage>
        <taxon>Eukaryota</taxon>
        <taxon>Viridiplantae</taxon>
        <taxon>Streptophyta</taxon>
        <taxon>Embryophyta</taxon>
        <taxon>Tracheophyta</taxon>
        <taxon>Spermatophyta</taxon>
        <taxon>Magnoliopsida</taxon>
        <taxon>eudicotyledons</taxon>
        <taxon>Gunneridae</taxon>
        <taxon>Pentapetalae</taxon>
        <taxon>rosids</taxon>
        <taxon>malvids</taxon>
        <taxon>Brassicales</taxon>
        <taxon>Brassicaceae</taxon>
        <taxon>Brassiceae</taxon>
        <taxon>Brassica</taxon>
    </lineage>
</organism>
<dbReference type="Proteomes" id="UP000694005">
    <property type="component" value="Chromosome A06"/>
</dbReference>
<name>A0A8D9G5D1_BRACM</name>
<gene>
    <name evidence="1" type="ORF">BRAPAZ1V2_A06P19680.2</name>
</gene>
<protein>
    <submittedName>
        <fullName evidence="1">Uncharacterized protein</fullName>
    </submittedName>
</protein>
<reference evidence="1 2" key="1">
    <citation type="submission" date="2021-07" db="EMBL/GenBank/DDBJ databases">
        <authorList>
            <consortium name="Genoscope - CEA"/>
            <person name="William W."/>
        </authorList>
    </citation>
    <scope>NUCLEOTIDE SEQUENCE [LARGE SCALE GENOMIC DNA]</scope>
</reference>
<evidence type="ECO:0000313" key="1">
    <source>
        <dbReference type="EMBL" id="CAG7869728.1"/>
    </source>
</evidence>
<evidence type="ECO:0000313" key="2">
    <source>
        <dbReference type="Proteomes" id="UP000694005"/>
    </source>
</evidence>
<proteinExistence type="predicted"/>